<dbReference type="GO" id="GO:0030288">
    <property type="term" value="C:outer membrane-bounded periplasmic space"/>
    <property type="evidence" value="ECO:0007669"/>
    <property type="project" value="InterPro"/>
</dbReference>
<feature type="chain" id="PRO_5013091027" evidence="9">
    <location>
        <begin position="24"/>
        <end position="247"/>
    </location>
</feature>
<comment type="caution">
    <text evidence="12">The sequence shown here is derived from an EMBL/GenBank/DDBJ whole genome shotgun (WGS) entry which is preliminary data.</text>
</comment>
<dbReference type="InterPro" id="IPR001829">
    <property type="entry name" value="Pili_assmbl_chaperone_bac"/>
</dbReference>
<dbReference type="RefSeq" id="WP_076477451.1">
    <property type="nucleotide sequence ID" value="NZ_MTJZ01000013.1"/>
</dbReference>
<keyword evidence="3" id="KW-1029">Fimbrium biogenesis</keyword>
<evidence type="ECO:0000256" key="4">
    <source>
        <dbReference type="ARBA" id="ARBA00022729"/>
    </source>
</evidence>
<feature type="domain" description="Pili assembly chaperone C-terminal" evidence="11">
    <location>
        <begin position="174"/>
        <end position="237"/>
    </location>
</feature>
<dbReference type="Gene3D" id="2.60.40.10">
    <property type="entry name" value="Immunoglobulins"/>
    <property type="match status" value="2"/>
</dbReference>
<dbReference type="Pfam" id="PF02753">
    <property type="entry name" value="PapD_C"/>
    <property type="match status" value="1"/>
</dbReference>
<comment type="similarity">
    <text evidence="2 8">Belongs to the periplasmic pilus chaperone family.</text>
</comment>
<evidence type="ECO:0000256" key="9">
    <source>
        <dbReference type="SAM" id="SignalP"/>
    </source>
</evidence>
<dbReference type="InterPro" id="IPR008962">
    <property type="entry name" value="PapD-like_sf"/>
</dbReference>
<name>A0A1R1JC45_9BURK</name>
<gene>
    <name evidence="12" type="ORF">BW685_14240</name>
</gene>
<evidence type="ECO:0000256" key="7">
    <source>
        <dbReference type="ARBA" id="ARBA00023319"/>
    </source>
</evidence>
<dbReference type="GO" id="GO:0071555">
    <property type="term" value="P:cell wall organization"/>
    <property type="evidence" value="ECO:0007669"/>
    <property type="project" value="InterPro"/>
</dbReference>
<feature type="domain" description="Pili assembly chaperone N-terminal" evidence="10">
    <location>
        <begin position="24"/>
        <end position="146"/>
    </location>
</feature>
<accession>A0A1R1JC45</accession>
<dbReference type="FunFam" id="2.60.40.10:FF:000458">
    <property type="entry name" value="Molecular chaperone FimC"/>
    <property type="match status" value="1"/>
</dbReference>
<evidence type="ECO:0000313" key="13">
    <source>
        <dbReference type="Proteomes" id="UP000187194"/>
    </source>
</evidence>
<dbReference type="SUPFAM" id="SSF49354">
    <property type="entry name" value="PapD-like"/>
    <property type="match status" value="1"/>
</dbReference>
<protein>
    <submittedName>
        <fullName evidence="12">Pilus assembly protein</fullName>
    </submittedName>
</protein>
<dbReference type="SUPFAM" id="SSF49584">
    <property type="entry name" value="Periplasmic chaperone C-domain"/>
    <property type="match status" value="1"/>
</dbReference>
<dbReference type="Pfam" id="PF00345">
    <property type="entry name" value="PapD_N"/>
    <property type="match status" value="1"/>
</dbReference>
<dbReference type="PRINTS" id="PR00969">
    <property type="entry name" value="CHAPERONPILI"/>
</dbReference>
<evidence type="ECO:0000256" key="8">
    <source>
        <dbReference type="RuleBase" id="RU003918"/>
    </source>
</evidence>
<evidence type="ECO:0000259" key="11">
    <source>
        <dbReference type="Pfam" id="PF02753"/>
    </source>
</evidence>
<keyword evidence="4 9" id="KW-0732">Signal</keyword>
<sequence length="247" mass="26615">MKIIKSLRAIALISALIASHAYASVVISGTRVVFPSDEQEVTLKLTNEGKAPALVQAWIDNGDQIASPDVIEAPFTLTPAMFRMEPGKGQTLRLIYTKEPLPANKESLFWLNVLEIPPKASGNSDRNHIQIAYRSRIKVMFRPTGLPGAASTARKQLEWHIVSGEGGRYALQATNPTPYVVNLGSVALKSAGQKYDAGMGYILPGDKHRFPVAGLAARLGTGATVEFTSIDDWGATVDNEQAVSSMP</sequence>
<organism evidence="12 13">
    <name type="scientific">Burkholderia ubonensis</name>
    <dbReference type="NCBI Taxonomy" id="101571"/>
    <lineage>
        <taxon>Bacteria</taxon>
        <taxon>Pseudomonadati</taxon>
        <taxon>Pseudomonadota</taxon>
        <taxon>Betaproteobacteria</taxon>
        <taxon>Burkholderiales</taxon>
        <taxon>Burkholderiaceae</taxon>
        <taxon>Burkholderia</taxon>
        <taxon>Burkholderia cepacia complex</taxon>
    </lineage>
</organism>
<dbReference type="Proteomes" id="UP000187194">
    <property type="component" value="Unassembled WGS sequence"/>
</dbReference>
<evidence type="ECO:0000256" key="1">
    <source>
        <dbReference type="ARBA" id="ARBA00004418"/>
    </source>
</evidence>
<keyword evidence="6 8" id="KW-0143">Chaperone</keyword>
<keyword evidence="7" id="KW-0393">Immunoglobulin domain</keyword>
<evidence type="ECO:0000256" key="3">
    <source>
        <dbReference type="ARBA" id="ARBA00022558"/>
    </source>
</evidence>
<dbReference type="InterPro" id="IPR013783">
    <property type="entry name" value="Ig-like_fold"/>
</dbReference>
<dbReference type="PROSITE" id="PS00635">
    <property type="entry name" value="PILI_CHAPERONE"/>
    <property type="match status" value="1"/>
</dbReference>
<dbReference type="AlphaFoldDB" id="A0A1R1JC45"/>
<evidence type="ECO:0000313" key="12">
    <source>
        <dbReference type="EMBL" id="OMG72840.1"/>
    </source>
</evidence>
<dbReference type="InterPro" id="IPR018046">
    <property type="entry name" value="Pili_assmbl_chaperone_CS"/>
</dbReference>
<dbReference type="PANTHER" id="PTHR30251">
    <property type="entry name" value="PILUS ASSEMBLY CHAPERONE"/>
    <property type="match status" value="1"/>
</dbReference>
<dbReference type="PANTHER" id="PTHR30251:SF2">
    <property type="entry name" value="FIMBRIAL CHAPERONE YADV-RELATED"/>
    <property type="match status" value="1"/>
</dbReference>
<evidence type="ECO:0000259" key="10">
    <source>
        <dbReference type="Pfam" id="PF00345"/>
    </source>
</evidence>
<dbReference type="InterPro" id="IPR016148">
    <property type="entry name" value="Pili_assmbl_chaperone_C"/>
</dbReference>
<reference evidence="12 13" key="1">
    <citation type="submission" date="2017-01" db="EMBL/GenBank/DDBJ databases">
        <title>Phylogeographic, genomic and meropenem susceptibility analysis of Burkholderia ubonensis.</title>
        <authorList>
            <person name="Price E.P."/>
            <person name="Sarovich D.S."/>
            <person name="Webb J.R."/>
            <person name="Hall C.M."/>
            <person name="Sahl J.W."/>
            <person name="Kaestli M."/>
            <person name="Mayo M."/>
            <person name="Harrington G."/>
            <person name="Baker A.L."/>
            <person name="Sidak-Loftis L.C."/>
            <person name="Lummis M."/>
            <person name="Schupp J.M."/>
            <person name="Gillece J.D."/>
            <person name="Tuanyok A."/>
            <person name="Warner J."/>
            <person name="Busch J.D."/>
            <person name="Keim P."/>
            <person name="Currie B.J."/>
            <person name="Wagner D.M."/>
        </authorList>
    </citation>
    <scope>NUCLEOTIDE SEQUENCE [LARGE SCALE GENOMIC DNA]</scope>
    <source>
        <strain evidence="12 13">A21</strain>
    </source>
</reference>
<keyword evidence="5" id="KW-0574">Periplasm</keyword>
<proteinExistence type="inferred from homology"/>
<evidence type="ECO:0000256" key="6">
    <source>
        <dbReference type="ARBA" id="ARBA00023186"/>
    </source>
</evidence>
<dbReference type="InterPro" id="IPR016147">
    <property type="entry name" value="Pili_assmbl_chaperone_N"/>
</dbReference>
<evidence type="ECO:0000256" key="2">
    <source>
        <dbReference type="ARBA" id="ARBA00007399"/>
    </source>
</evidence>
<feature type="signal peptide" evidence="9">
    <location>
        <begin position="1"/>
        <end position="23"/>
    </location>
</feature>
<comment type="subcellular location">
    <subcellularLocation>
        <location evidence="1 8">Periplasm</location>
    </subcellularLocation>
</comment>
<dbReference type="EMBL" id="MTJZ01000013">
    <property type="protein sequence ID" value="OMG72840.1"/>
    <property type="molecule type" value="Genomic_DNA"/>
</dbReference>
<dbReference type="InterPro" id="IPR050643">
    <property type="entry name" value="Periplasmic_pilus_chap"/>
</dbReference>
<dbReference type="InterPro" id="IPR036316">
    <property type="entry name" value="Pili_assmbl_chap_C_dom_sf"/>
</dbReference>
<evidence type="ECO:0000256" key="5">
    <source>
        <dbReference type="ARBA" id="ARBA00022764"/>
    </source>
</evidence>